<dbReference type="PROSITE" id="PS00455">
    <property type="entry name" value="AMP_BINDING"/>
    <property type="match status" value="1"/>
</dbReference>
<accession>A0A256IJI4</accession>
<gene>
    <name evidence="3" type="ORF">DJ70_07410</name>
</gene>
<evidence type="ECO:0000259" key="1">
    <source>
        <dbReference type="Pfam" id="PF00501"/>
    </source>
</evidence>
<dbReference type="PANTHER" id="PTHR43201:SF32">
    <property type="entry name" value="2-SUCCINYLBENZOATE--COA LIGASE, CHLOROPLASTIC_PEROXISOMAL"/>
    <property type="match status" value="1"/>
</dbReference>
<evidence type="ECO:0000313" key="4">
    <source>
        <dbReference type="Proteomes" id="UP000216308"/>
    </source>
</evidence>
<keyword evidence="4" id="KW-1185">Reference proteome</keyword>
<dbReference type="InterPro" id="IPR042099">
    <property type="entry name" value="ANL_N_sf"/>
</dbReference>
<dbReference type="EMBL" id="NHPJ01000079">
    <property type="protein sequence ID" value="OYR56728.1"/>
    <property type="molecule type" value="Genomic_DNA"/>
</dbReference>
<proteinExistence type="predicted"/>
<dbReference type="InterPro" id="IPR020845">
    <property type="entry name" value="AMP-binding_CS"/>
</dbReference>
<dbReference type="InterPro" id="IPR000873">
    <property type="entry name" value="AMP-dep_synth/lig_dom"/>
</dbReference>
<dbReference type="Gene3D" id="3.40.50.12780">
    <property type="entry name" value="N-terminal domain of ligase-like"/>
    <property type="match status" value="1"/>
</dbReference>
<evidence type="ECO:0000259" key="2">
    <source>
        <dbReference type="Pfam" id="PF13193"/>
    </source>
</evidence>
<dbReference type="OrthoDB" id="193284at2157"/>
<sequence>MNYLDYLASNERAFPDRVAVREGDVTWTYADLLEDARSAATVLRDAGVDAGDAVVVMLPNTYHFVTSTLGSLARRAVVVPVNTRFRRREVASLLDQVEPSAAIASGETLPAVTDALEESDATDAADVTVFGVRTDDAPDGVRRWDAAVRTTRPAVAVPETMGEREAFVLHTSGTTGRPKGVVHTHANLIAVSDASVVSYEMGPGSVFLAVMPLYHCTGIGTILGPTLKAGGELLLREEWDPVAALDDVEAHGVNVFSGVPAMFKDWLAVAPDRSVDTDSVRTGVIGGAGVSADLIRRSEAFLDAPVLNGWGMTETFAAGLWEDRRGSRRLPSVGRTSGRLIEAKVVDRSTGAEVPTNEPGELLVRGEALLTGYLDHEAEWTGEWFHTGDYARVDEDGYVHVLDRVDYTIITGGENVYPQEVEGVIEELDGVREAAVVGKPDEWKGRKPVAFVDRLPRADLTAEEVRDHVLAELAAFKHPRDVTFVDALPRNATGKLDRQTLEERL</sequence>
<dbReference type="PANTHER" id="PTHR43201">
    <property type="entry name" value="ACYL-COA SYNTHETASE"/>
    <property type="match status" value="1"/>
</dbReference>
<reference evidence="3 4" key="1">
    <citation type="journal article" date="2014" name="Front. Microbiol.">
        <title>Population and genomic analysis of the genus Halorubrum.</title>
        <authorList>
            <person name="Fullmer M.S."/>
            <person name="Soucy S.M."/>
            <person name="Swithers K.S."/>
            <person name="Makkay A.M."/>
            <person name="Wheeler R."/>
            <person name="Ventosa A."/>
            <person name="Gogarten J.P."/>
            <person name="Papke R.T."/>
        </authorList>
    </citation>
    <scope>NUCLEOTIDE SEQUENCE [LARGE SCALE GENOMIC DNA]</scope>
    <source>
        <strain evidence="3 4">Cb34</strain>
    </source>
</reference>
<dbReference type="Pfam" id="PF00501">
    <property type="entry name" value="AMP-binding"/>
    <property type="match status" value="1"/>
</dbReference>
<evidence type="ECO:0008006" key="5">
    <source>
        <dbReference type="Google" id="ProtNLM"/>
    </source>
</evidence>
<dbReference type="InterPro" id="IPR025110">
    <property type="entry name" value="AMP-bd_C"/>
</dbReference>
<dbReference type="Gene3D" id="3.30.300.30">
    <property type="match status" value="1"/>
</dbReference>
<comment type="caution">
    <text evidence="3">The sequence shown here is derived from an EMBL/GenBank/DDBJ whole genome shotgun (WGS) entry which is preliminary data.</text>
</comment>
<feature type="domain" description="AMP-dependent synthetase/ligase" evidence="1">
    <location>
        <begin position="11"/>
        <end position="374"/>
    </location>
</feature>
<name>A0A256IJI4_9EURY</name>
<dbReference type="GO" id="GO:0031956">
    <property type="term" value="F:medium-chain fatty acid-CoA ligase activity"/>
    <property type="evidence" value="ECO:0007669"/>
    <property type="project" value="TreeGrafter"/>
</dbReference>
<dbReference type="AlphaFoldDB" id="A0A256IJI4"/>
<protein>
    <recommendedName>
        <fullName evidence="5">Long-chain fatty acid--CoA ligase</fullName>
    </recommendedName>
</protein>
<dbReference type="Proteomes" id="UP000216308">
    <property type="component" value="Unassembled WGS sequence"/>
</dbReference>
<feature type="domain" description="AMP-binding enzyme C-terminal" evidence="2">
    <location>
        <begin position="420"/>
        <end position="495"/>
    </location>
</feature>
<dbReference type="GO" id="GO:0006631">
    <property type="term" value="P:fatty acid metabolic process"/>
    <property type="evidence" value="ECO:0007669"/>
    <property type="project" value="TreeGrafter"/>
</dbReference>
<dbReference type="Pfam" id="PF13193">
    <property type="entry name" value="AMP-binding_C"/>
    <property type="match status" value="1"/>
</dbReference>
<dbReference type="InterPro" id="IPR045851">
    <property type="entry name" value="AMP-bd_C_sf"/>
</dbReference>
<dbReference type="RefSeq" id="WP_094531559.1">
    <property type="nucleotide sequence ID" value="NZ_NHPJ01000079.1"/>
</dbReference>
<evidence type="ECO:0000313" key="3">
    <source>
        <dbReference type="EMBL" id="OYR56728.1"/>
    </source>
</evidence>
<dbReference type="SUPFAM" id="SSF56801">
    <property type="entry name" value="Acetyl-CoA synthetase-like"/>
    <property type="match status" value="1"/>
</dbReference>
<organism evidence="3 4">
    <name type="scientific">Halorubrum halodurans</name>
    <dbReference type="NCBI Taxonomy" id="1383851"/>
    <lineage>
        <taxon>Archaea</taxon>
        <taxon>Methanobacteriati</taxon>
        <taxon>Methanobacteriota</taxon>
        <taxon>Stenosarchaea group</taxon>
        <taxon>Halobacteria</taxon>
        <taxon>Halobacteriales</taxon>
        <taxon>Haloferacaceae</taxon>
        <taxon>Halorubrum</taxon>
    </lineage>
</organism>